<evidence type="ECO:0000313" key="1">
    <source>
        <dbReference type="EMBL" id="GIG08389.1"/>
    </source>
</evidence>
<keyword evidence="2" id="KW-1185">Reference proteome</keyword>
<proteinExistence type="predicted"/>
<gene>
    <name evidence="1" type="ORF">Cco03nite_50890</name>
</gene>
<protein>
    <recommendedName>
        <fullName evidence="3">OmdA domain containing protein</fullName>
    </recommendedName>
</protein>
<comment type="caution">
    <text evidence="1">The sequence shown here is derived from an EMBL/GenBank/DDBJ whole genome shotgun (WGS) entry which is preliminary data.</text>
</comment>
<dbReference type="AlphaFoldDB" id="A0A8J3P9C7"/>
<dbReference type="Pfam" id="PF13376">
    <property type="entry name" value="OmdA"/>
    <property type="match status" value="1"/>
</dbReference>
<reference evidence="1 2" key="1">
    <citation type="submission" date="2021-01" db="EMBL/GenBank/DDBJ databases">
        <title>Whole genome shotgun sequence of Catellatospora coxensis NBRC 107359.</title>
        <authorList>
            <person name="Komaki H."/>
            <person name="Tamura T."/>
        </authorList>
    </citation>
    <scope>NUCLEOTIDE SEQUENCE [LARGE SCALE GENOMIC DNA]</scope>
    <source>
        <strain evidence="1 2">NBRC 107359</strain>
    </source>
</reference>
<accession>A0A8J3P9C7</accession>
<name>A0A8J3P9C7_9ACTN</name>
<sequence length="193" mass="21196">MVAGVENLSFEHADQWEAWLAEHHGSPDGAWLKVRKKNSRQPAISVTEAADVAHCYGWIDSVRKSLDADHFLQRYSRRRPKGSWSRVNVERVEALMAQGRMRAPGLAEVEAAKADGRWDAAYVKQSDATVPPDLAAALAANPAAADFFGQLGKTDQYLVMLPLLKAVNPETRAARLGKAIADLAVDRRPRPSS</sequence>
<dbReference type="EMBL" id="BONI01000047">
    <property type="protein sequence ID" value="GIG08389.1"/>
    <property type="molecule type" value="Genomic_DNA"/>
</dbReference>
<evidence type="ECO:0000313" key="2">
    <source>
        <dbReference type="Proteomes" id="UP000630887"/>
    </source>
</evidence>
<dbReference type="Proteomes" id="UP000630887">
    <property type="component" value="Unassembled WGS sequence"/>
</dbReference>
<evidence type="ECO:0008006" key="3">
    <source>
        <dbReference type="Google" id="ProtNLM"/>
    </source>
</evidence>
<organism evidence="1 2">
    <name type="scientific">Catellatospora coxensis</name>
    <dbReference type="NCBI Taxonomy" id="310354"/>
    <lineage>
        <taxon>Bacteria</taxon>
        <taxon>Bacillati</taxon>
        <taxon>Actinomycetota</taxon>
        <taxon>Actinomycetes</taxon>
        <taxon>Micromonosporales</taxon>
        <taxon>Micromonosporaceae</taxon>
        <taxon>Catellatospora</taxon>
    </lineage>
</organism>